<keyword evidence="1" id="KW-1133">Transmembrane helix</keyword>
<name>A0ABQ0AYI9_9FIRM</name>
<gene>
    <name evidence="2" type="ORF">F130042H8_21320</name>
</gene>
<comment type="caution">
    <text evidence="2">The sequence shown here is derived from an EMBL/GenBank/DDBJ whole genome shotgun (WGS) entry which is preliminary data.</text>
</comment>
<protein>
    <recommendedName>
        <fullName evidence="4">Sporulation sigma-E factor-processing peptidase</fullName>
    </recommendedName>
</protein>
<feature type="transmembrane region" description="Helical" evidence="1">
    <location>
        <begin position="136"/>
        <end position="157"/>
    </location>
</feature>
<dbReference type="EMBL" id="BAABXL010000001">
    <property type="protein sequence ID" value="GAA6269072.1"/>
    <property type="molecule type" value="Genomic_DNA"/>
</dbReference>
<organism evidence="2 3">
    <name type="scientific">Enterocloster alcoholdehydrogenati</name>
    <dbReference type="NCBI Taxonomy" id="2547410"/>
    <lineage>
        <taxon>Bacteria</taxon>
        <taxon>Bacillati</taxon>
        <taxon>Bacillota</taxon>
        <taxon>Clostridia</taxon>
        <taxon>Lachnospirales</taxon>
        <taxon>Lachnospiraceae</taxon>
        <taxon>Enterocloster</taxon>
    </lineage>
</organism>
<sequence>MVYRVYIDEVFAVNMAMDLIVLTVVNRVLCYRAKTAKLVRGAALGAVWACVTAVFPGMPFICRAAGTYLAVGALMAVCAFGIRRIREVFRAVAGIYLASVILGGVMMVFAEQMSPGGVLEGAARILNEERILGRPVGTWCFLVLGGAAFSFGAARWIRGLADSFHRKKALCRVTLRQGDKTLTTAGLIDTGNRLREPVSGRPVHVAWRGVMEELCPKVKGITYVPYRSVGGEGLLAAVTLDEIKVEQEGTCYTLIKPLVAVAKQPLSPAGEYEVLIQDSDTAS</sequence>
<dbReference type="RefSeq" id="WP_390469951.1">
    <property type="nucleotide sequence ID" value="NZ_BAABXL010000001.1"/>
</dbReference>
<dbReference type="Pfam" id="PF03419">
    <property type="entry name" value="Peptidase_U4"/>
    <property type="match status" value="1"/>
</dbReference>
<proteinExistence type="predicted"/>
<feature type="transmembrane region" description="Helical" evidence="1">
    <location>
        <begin position="38"/>
        <end position="58"/>
    </location>
</feature>
<keyword evidence="1" id="KW-0812">Transmembrane</keyword>
<evidence type="ECO:0000313" key="2">
    <source>
        <dbReference type="EMBL" id="GAA6269072.1"/>
    </source>
</evidence>
<feature type="transmembrane region" description="Helical" evidence="1">
    <location>
        <begin position="64"/>
        <end position="82"/>
    </location>
</feature>
<feature type="transmembrane region" description="Helical" evidence="1">
    <location>
        <begin position="89"/>
        <end position="110"/>
    </location>
</feature>
<evidence type="ECO:0000313" key="3">
    <source>
        <dbReference type="Proteomes" id="UP001600894"/>
    </source>
</evidence>
<dbReference type="Proteomes" id="UP001600894">
    <property type="component" value="Unassembled WGS sequence"/>
</dbReference>
<reference evidence="2 3" key="1">
    <citation type="submission" date="2024-04" db="EMBL/GenBank/DDBJ databases">
        <title>Defined microbial consortia suppress multidrug-resistant proinflammatory Enterobacteriaceae via ecological control.</title>
        <authorList>
            <person name="Furuichi M."/>
            <person name="Kawaguchi T."/>
            <person name="Pust M."/>
            <person name="Yasuma K."/>
            <person name="Plichta D."/>
            <person name="Hasegawa N."/>
            <person name="Ohya T."/>
            <person name="Bhattarai S."/>
            <person name="Sasajima S."/>
            <person name="Aoto Y."/>
            <person name="Tuganbaev T."/>
            <person name="Yaginuma M."/>
            <person name="Ueda M."/>
            <person name="Okahashi N."/>
            <person name="Amafuji K."/>
            <person name="Kiridooshi Y."/>
            <person name="Sugita K."/>
            <person name="Strazar M."/>
            <person name="Skelly A."/>
            <person name="Suda W."/>
            <person name="Hattori M."/>
            <person name="Nakamoto N."/>
            <person name="Caballero S."/>
            <person name="Norman J."/>
            <person name="Olle B."/>
            <person name="Tanoue T."/>
            <person name="Arita M."/>
            <person name="Bucci V."/>
            <person name="Atarashi K."/>
            <person name="Xavier R."/>
            <person name="Honda K."/>
        </authorList>
    </citation>
    <scope>NUCLEOTIDE SEQUENCE [LARGE SCALE GENOMIC DNA]</scope>
    <source>
        <strain evidence="3">f13</strain>
    </source>
</reference>
<feature type="transmembrane region" description="Helical" evidence="1">
    <location>
        <begin position="6"/>
        <end position="26"/>
    </location>
</feature>
<keyword evidence="1" id="KW-0472">Membrane</keyword>
<keyword evidence="3" id="KW-1185">Reference proteome</keyword>
<evidence type="ECO:0008006" key="4">
    <source>
        <dbReference type="Google" id="ProtNLM"/>
    </source>
</evidence>
<accession>A0ABQ0AYI9</accession>
<dbReference type="InterPro" id="IPR005081">
    <property type="entry name" value="SpoIIGA"/>
</dbReference>
<evidence type="ECO:0000256" key="1">
    <source>
        <dbReference type="SAM" id="Phobius"/>
    </source>
</evidence>